<dbReference type="OrthoDB" id="1117838at2"/>
<sequence length="268" mass="29255">MEIKYKQYLLLIIAISAFAFSSCKKTETSNVAAEPVVIGYLIPGQPISIKVYQQKDISDTANYGPAITGLKLTLSNGTSTVSLTESAAGTYTYSNQSFLAAGKTYTLQFTYNGLLISASSVMPAKPLNYTATRTLINLPLSSLSGPGATDAVAITFKWDNPDSLYHVLVFKNDDANAFNIHPDRNSALNFTLNAKQAAGYDVYYRTFNYIGVYRAILFRVNKEYLDILNSNASSTSQNLTNPPTNITNGFGIFSAMQADTIKLTLTQY</sequence>
<evidence type="ECO:0000256" key="1">
    <source>
        <dbReference type="SAM" id="SignalP"/>
    </source>
</evidence>
<evidence type="ECO:0000313" key="2">
    <source>
        <dbReference type="EMBL" id="RKR85740.1"/>
    </source>
</evidence>
<evidence type="ECO:0000313" key="3">
    <source>
        <dbReference type="Proteomes" id="UP000268007"/>
    </source>
</evidence>
<gene>
    <name evidence="2" type="ORF">BDD43_6012</name>
</gene>
<dbReference type="Proteomes" id="UP000268007">
    <property type="component" value="Unassembled WGS sequence"/>
</dbReference>
<dbReference type="Pfam" id="PF14054">
    <property type="entry name" value="DUF4249"/>
    <property type="match status" value="1"/>
</dbReference>
<feature type="signal peptide" evidence="1">
    <location>
        <begin position="1"/>
        <end position="21"/>
    </location>
</feature>
<dbReference type="PROSITE" id="PS51257">
    <property type="entry name" value="PROKAR_LIPOPROTEIN"/>
    <property type="match status" value="1"/>
</dbReference>
<dbReference type="EMBL" id="RBKU01000001">
    <property type="protein sequence ID" value="RKR85740.1"/>
    <property type="molecule type" value="Genomic_DNA"/>
</dbReference>
<dbReference type="AlphaFoldDB" id="A0A495J9N9"/>
<dbReference type="InterPro" id="IPR025345">
    <property type="entry name" value="DUF4249"/>
</dbReference>
<comment type="caution">
    <text evidence="2">The sequence shown here is derived from an EMBL/GenBank/DDBJ whole genome shotgun (WGS) entry which is preliminary data.</text>
</comment>
<protein>
    <submittedName>
        <fullName evidence="2">Uncharacterized protein DUF4249</fullName>
    </submittedName>
</protein>
<feature type="chain" id="PRO_5019800870" evidence="1">
    <location>
        <begin position="22"/>
        <end position="268"/>
    </location>
</feature>
<organism evidence="2 3">
    <name type="scientific">Mucilaginibacter gracilis</name>
    <dbReference type="NCBI Taxonomy" id="423350"/>
    <lineage>
        <taxon>Bacteria</taxon>
        <taxon>Pseudomonadati</taxon>
        <taxon>Bacteroidota</taxon>
        <taxon>Sphingobacteriia</taxon>
        <taxon>Sphingobacteriales</taxon>
        <taxon>Sphingobacteriaceae</taxon>
        <taxon>Mucilaginibacter</taxon>
    </lineage>
</organism>
<name>A0A495J9N9_9SPHI</name>
<reference evidence="2 3" key="1">
    <citation type="submission" date="2018-10" db="EMBL/GenBank/DDBJ databases">
        <title>Genomic Encyclopedia of Archaeal and Bacterial Type Strains, Phase II (KMG-II): from individual species to whole genera.</title>
        <authorList>
            <person name="Goeker M."/>
        </authorList>
    </citation>
    <scope>NUCLEOTIDE SEQUENCE [LARGE SCALE GENOMIC DNA]</scope>
    <source>
        <strain evidence="2 3">DSM 18602</strain>
    </source>
</reference>
<dbReference type="RefSeq" id="WP_121201765.1">
    <property type="nucleotide sequence ID" value="NZ_RBKU01000001.1"/>
</dbReference>
<keyword evidence="1" id="KW-0732">Signal</keyword>
<accession>A0A495J9N9</accession>
<proteinExistence type="predicted"/>
<keyword evidence="3" id="KW-1185">Reference proteome</keyword>